<evidence type="ECO:0000313" key="2">
    <source>
        <dbReference type="EMBL" id="CUK27108.1"/>
    </source>
</evidence>
<proteinExistence type="predicted"/>
<name>A0A0P1IUE5_9RHOB</name>
<keyword evidence="1" id="KW-0732">Signal</keyword>
<keyword evidence="3" id="KW-1185">Reference proteome</keyword>
<feature type="signal peptide" evidence="1">
    <location>
        <begin position="1"/>
        <end position="21"/>
    </location>
</feature>
<reference evidence="3" key="1">
    <citation type="submission" date="2015-09" db="EMBL/GenBank/DDBJ databases">
        <authorList>
            <person name="Rodrigo-Torres Lidia"/>
            <person name="Arahal R.David."/>
        </authorList>
    </citation>
    <scope>NUCLEOTIDE SEQUENCE [LARGE SCALE GENOMIC DNA]</scope>
    <source>
        <strain evidence="3">CECT 5114</strain>
    </source>
</reference>
<dbReference type="EMBL" id="CYUE01000021">
    <property type="protein sequence ID" value="CUK27108.1"/>
    <property type="molecule type" value="Genomic_DNA"/>
</dbReference>
<dbReference type="Proteomes" id="UP000051184">
    <property type="component" value="Unassembled WGS sequence"/>
</dbReference>
<dbReference type="InterPro" id="IPR021323">
    <property type="entry name" value="DUF2927"/>
</dbReference>
<evidence type="ECO:0008006" key="4">
    <source>
        <dbReference type="Google" id="ProtNLM"/>
    </source>
</evidence>
<dbReference type="RefSeq" id="WP_058316017.1">
    <property type="nucleotide sequence ID" value="NZ_CYTO01000024.1"/>
</dbReference>
<dbReference type="PROSITE" id="PS51257">
    <property type="entry name" value="PROKAR_LIPOPROTEIN"/>
    <property type="match status" value="1"/>
</dbReference>
<dbReference type="OrthoDB" id="7823193at2"/>
<dbReference type="AlphaFoldDB" id="A0A0P1IUE5"/>
<feature type="chain" id="PRO_5006065625" description="ATP-dependent transcriptional regulator" evidence="1">
    <location>
        <begin position="22"/>
        <end position="459"/>
    </location>
</feature>
<dbReference type="STRING" id="1715691.TA5113_03074"/>
<organism evidence="2 3">
    <name type="scientific">Cognatishimia activa</name>
    <dbReference type="NCBI Taxonomy" id="1715691"/>
    <lineage>
        <taxon>Bacteria</taxon>
        <taxon>Pseudomonadati</taxon>
        <taxon>Pseudomonadota</taxon>
        <taxon>Alphaproteobacteria</taxon>
        <taxon>Rhodobacterales</taxon>
        <taxon>Paracoccaceae</taxon>
        <taxon>Cognatishimia</taxon>
    </lineage>
</organism>
<evidence type="ECO:0000313" key="3">
    <source>
        <dbReference type="Proteomes" id="UP000051184"/>
    </source>
</evidence>
<sequence length="459" mass="50588">MSFSALKWLSLGAFVALTACATTGTQSAHPTRAKLAETSLPPLKSFRARQEALPNRSNADIARDFLDLTFSLESGRSLPVMTRFEGPITVKLEGRTTATLRSDLSQLIGRLRKEADIDIRQISEGRANVTIQAVSKSDIKRALPHAACFVVPNVTSISEYRRARGAARTDWAGLTRRDQLAIFLPYDTSPQDMRDCLHEELAQAIGPLNDLYRLDDSVFNDDNFHVTLTGFDMLVLRAYYDPSLRNGMTQLQVAERLPGILNRLNPKGNHGRIAPLTRTPRAWIDAVQDALGPTGSAGKRIAAANAALNIAKSQGWTDHRRAFSHYMNGRVQQFRDPRLADQHYRLADQYFQAATPNGPHRAAVAGPRAAFALASGDPKTALKIVDRHISSAERFQNAIHLSSLLMIKAEAHDALGENAAAQAARLDSLGWARYGFGPEWIVRAKLREVALLNPTNRTN</sequence>
<dbReference type="Pfam" id="PF11150">
    <property type="entry name" value="DUF2927"/>
    <property type="match status" value="1"/>
</dbReference>
<evidence type="ECO:0000256" key="1">
    <source>
        <dbReference type="SAM" id="SignalP"/>
    </source>
</evidence>
<protein>
    <recommendedName>
        <fullName evidence="4">ATP-dependent transcriptional regulator</fullName>
    </recommendedName>
</protein>
<gene>
    <name evidence="2" type="ORF">TA5114_02929</name>
</gene>
<accession>A0A0P1IUE5</accession>